<reference evidence="5 6" key="1">
    <citation type="journal article" date="2024" name="Commun. Biol.">
        <title>Comparative genomic analysis of thermophilic fungi reveals convergent evolutionary adaptations and gene losses.</title>
        <authorList>
            <person name="Steindorff A.S."/>
            <person name="Aguilar-Pontes M.V."/>
            <person name="Robinson A.J."/>
            <person name="Andreopoulos B."/>
            <person name="LaButti K."/>
            <person name="Kuo A."/>
            <person name="Mondo S."/>
            <person name="Riley R."/>
            <person name="Otillar R."/>
            <person name="Haridas S."/>
            <person name="Lipzen A."/>
            <person name="Grimwood J."/>
            <person name="Schmutz J."/>
            <person name="Clum A."/>
            <person name="Reid I.D."/>
            <person name="Moisan M.C."/>
            <person name="Butler G."/>
            <person name="Nguyen T.T.M."/>
            <person name="Dewar K."/>
            <person name="Conant G."/>
            <person name="Drula E."/>
            <person name="Henrissat B."/>
            <person name="Hansel C."/>
            <person name="Singer S."/>
            <person name="Hutchinson M.I."/>
            <person name="de Vries R.P."/>
            <person name="Natvig D.O."/>
            <person name="Powell A.J."/>
            <person name="Tsang A."/>
            <person name="Grigoriev I.V."/>
        </authorList>
    </citation>
    <scope>NUCLEOTIDE SEQUENCE [LARGE SCALE GENOMIC DNA]</scope>
    <source>
        <strain evidence="5 6">ATCC 24622</strain>
    </source>
</reference>
<dbReference type="PANTHER" id="PTHR11360:SF287">
    <property type="entry name" value="MFS MONOCARBOXYLATE TRANSPORTER"/>
    <property type="match status" value="1"/>
</dbReference>
<keyword evidence="4" id="KW-1133">Transmembrane helix</keyword>
<dbReference type="InterPro" id="IPR050327">
    <property type="entry name" value="Proton-linked_MCT"/>
</dbReference>
<feature type="region of interest" description="Disordered" evidence="3">
    <location>
        <begin position="264"/>
        <end position="292"/>
    </location>
</feature>
<protein>
    <recommendedName>
        <fullName evidence="7">Major Facilitator Superfamily protein</fullName>
    </recommendedName>
</protein>
<feature type="region of interest" description="Disordered" evidence="3">
    <location>
        <begin position="25"/>
        <end position="50"/>
    </location>
</feature>
<proteinExistence type="inferred from homology"/>
<name>A0ABR3VR25_9PEZI</name>
<organism evidence="5 6">
    <name type="scientific">Phialemonium thermophilum</name>
    <dbReference type="NCBI Taxonomy" id="223376"/>
    <lineage>
        <taxon>Eukaryota</taxon>
        <taxon>Fungi</taxon>
        <taxon>Dikarya</taxon>
        <taxon>Ascomycota</taxon>
        <taxon>Pezizomycotina</taxon>
        <taxon>Sordariomycetes</taxon>
        <taxon>Sordariomycetidae</taxon>
        <taxon>Cephalothecales</taxon>
        <taxon>Cephalothecaceae</taxon>
        <taxon>Phialemonium</taxon>
    </lineage>
</organism>
<sequence>MAEETTIHLRTFRQASPERIDAAISRSQEGSAGDHGGLTEAQTPSGRHQFSLPPADGGKDAWLFLASCFAVEALVWGFPFSFGVFESYYRNHEPFSGSGNIAVIGTCAMGVMYLTAPFTFPLLRLYPRQTRWTPVLGLLLMCLSLALSSLSKTVTQLIATQGVLYAVGGSVAYTPCILYMDEWFVRRKGLAYGIMWSGTGLAGVVLPLLLQHLLSAYGYQTTLRVWACAVFVLTVPLAYFIRPRIPVSAASAVTKRRPVDLRFPRPWASSSRASTSPPTPEPPSAPPPPWPP</sequence>
<evidence type="ECO:0008006" key="7">
    <source>
        <dbReference type="Google" id="ProtNLM"/>
    </source>
</evidence>
<evidence type="ECO:0000256" key="3">
    <source>
        <dbReference type="SAM" id="MobiDB-lite"/>
    </source>
</evidence>
<feature type="transmembrane region" description="Helical" evidence="4">
    <location>
        <begin position="101"/>
        <end position="120"/>
    </location>
</feature>
<evidence type="ECO:0000313" key="6">
    <source>
        <dbReference type="Proteomes" id="UP001586593"/>
    </source>
</evidence>
<keyword evidence="6" id="KW-1185">Reference proteome</keyword>
<dbReference type="Gene3D" id="1.20.1250.20">
    <property type="entry name" value="MFS general substrate transporter like domains"/>
    <property type="match status" value="1"/>
</dbReference>
<dbReference type="EMBL" id="JAZHXJ010001838">
    <property type="protein sequence ID" value="KAL1843391.1"/>
    <property type="molecule type" value="Genomic_DNA"/>
</dbReference>
<feature type="transmembrane region" description="Helical" evidence="4">
    <location>
        <begin position="61"/>
        <end position="81"/>
    </location>
</feature>
<evidence type="ECO:0000256" key="2">
    <source>
        <dbReference type="ARBA" id="ARBA00006727"/>
    </source>
</evidence>
<feature type="compositionally biased region" description="Pro residues" evidence="3">
    <location>
        <begin position="277"/>
        <end position="292"/>
    </location>
</feature>
<evidence type="ECO:0000313" key="5">
    <source>
        <dbReference type="EMBL" id="KAL1843391.1"/>
    </source>
</evidence>
<feature type="transmembrane region" description="Helical" evidence="4">
    <location>
        <begin position="222"/>
        <end position="241"/>
    </location>
</feature>
<comment type="caution">
    <text evidence="5">The sequence shown here is derived from an EMBL/GenBank/DDBJ whole genome shotgun (WGS) entry which is preliminary data.</text>
</comment>
<feature type="transmembrane region" description="Helical" evidence="4">
    <location>
        <begin position="190"/>
        <end position="210"/>
    </location>
</feature>
<dbReference type="SUPFAM" id="SSF103473">
    <property type="entry name" value="MFS general substrate transporter"/>
    <property type="match status" value="1"/>
</dbReference>
<feature type="transmembrane region" description="Helical" evidence="4">
    <location>
        <begin position="132"/>
        <end position="151"/>
    </location>
</feature>
<dbReference type="Pfam" id="PF07690">
    <property type="entry name" value="MFS_1"/>
    <property type="match status" value="1"/>
</dbReference>
<dbReference type="InterPro" id="IPR036259">
    <property type="entry name" value="MFS_trans_sf"/>
</dbReference>
<keyword evidence="4" id="KW-0472">Membrane</keyword>
<dbReference type="Proteomes" id="UP001586593">
    <property type="component" value="Unassembled WGS sequence"/>
</dbReference>
<comment type="subcellular location">
    <subcellularLocation>
        <location evidence="1">Membrane</location>
        <topology evidence="1">Multi-pass membrane protein</topology>
    </subcellularLocation>
</comment>
<evidence type="ECO:0000256" key="4">
    <source>
        <dbReference type="SAM" id="Phobius"/>
    </source>
</evidence>
<dbReference type="InterPro" id="IPR011701">
    <property type="entry name" value="MFS"/>
</dbReference>
<accession>A0ABR3VR25</accession>
<dbReference type="PANTHER" id="PTHR11360">
    <property type="entry name" value="MONOCARBOXYLATE TRANSPORTER"/>
    <property type="match status" value="1"/>
</dbReference>
<keyword evidence="4" id="KW-0812">Transmembrane</keyword>
<comment type="similarity">
    <text evidence="2">Belongs to the major facilitator superfamily. Monocarboxylate porter (TC 2.A.1.13) family.</text>
</comment>
<gene>
    <name evidence="5" type="ORF">VTK73DRAFT_2856</name>
</gene>
<feature type="transmembrane region" description="Helical" evidence="4">
    <location>
        <begin position="157"/>
        <end position="178"/>
    </location>
</feature>
<feature type="compositionally biased region" description="Low complexity" evidence="3">
    <location>
        <begin position="264"/>
        <end position="276"/>
    </location>
</feature>
<evidence type="ECO:0000256" key="1">
    <source>
        <dbReference type="ARBA" id="ARBA00004141"/>
    </source>
</evidence>